<gene>
    <name evidence="2" type="ORF">SDC9_202604</name>
</gene>
<reference evidence="2" key="1">
    <citation type="submission" date="2019-08" db="EMBL/GenBank/DDBJ databases">
        <authorList>
            <person name="Kucharzyk K."/>
            <person name="Murdoch R.W."/>
            <person name="Higgins S."/>
            <person name="Loffler F."/>
        </authorList>
    </citation>
    <scope>NUCLEOTIDE SEQUENCE</scope>
</reference>
<name>A0A645IU24_9ZZZZ</name>
<comment type="caution">
    <text evidence="2">The sequence shown here is derived from an EMBL/GenBank/DDBJ whole genome shotgun (WGS) entry which is preliminary data.</text>
</comment>
<proteinExistence type="predicted"/>
<protein>
    <submittedName>
        <fullName evidence="2">Uncharacterized protein</fullName>
    </submittedName>
</protein>
<evidence type="ECO:0000256" key="1">
    <source>
        <dbReference type="SAM" id="MobiDB-lite"/>
    </source>
</evidence>
<dbReference type="AlphaFoldDB" id="A0A645IU24"/>
<accession>A0A645IU24</accession>
<feature type="region of interest" description="Disordered" evidence="1">
    <location>
        <begin position="1"/>
        <end position="25"/>
    </location>
</feature>
<dbReference type="EMBL" id="VSSQ01123626">
    <property type="protein sequence ID" value="MPN54925.1"/>
    <property type="molecule type" value="Genomic_DNA"/>
</dbReference>
<feature type="compositionally biased region" description="Polar residues" evidence="1">
    <location>
        <begin position="10"/>
        <end position="22"/>
    </location>
</feature>
<organism evidence="2">
    <name type="scientific">bioreactor metagenome</name>
    <dbReference type="NCBI Taxonomy" id="1076179"/>
    <lineage>
        <taxon>unclassified sequences</taxon>
        <taxon>metagenomes</taxon>
        <taxon>ecological metagenomes</taxon>
    </lineage>
</organism>
<sequence>MKLQNRDTLRQTNGTGSRSFTSPARMIGTEHKIVTTMVNAMLSNRVTVASNLAMIKLFKGLAINSTLKSRKGADFIRK</sequence>
<evidence type="ECO:0000313" key="2">
    <source>
        <dbReference type="EMBL" id="MPN54925.1"/>
    </source>
</evidence>